<dbReference type="InterPro" id="IPR007486">
    <property type="entry name" value="YebE"/>
</dbReference>
<proteinExistence type="predicted"/>
<dbReference type="SUPFAM" id="SSF158682">
    <property type="entry name" value="TerB-like"/>
    <property type="match status" value="1"/>
</dbReference>
<dbReference type="EMBL" id="DXGI01000269">
    <property type="protein sequence ID" value="HIW78894.1"/>
    <property type="molecule type" value="Genomic_DNA"/>
</dbReference>
<sequence length="255" mass="26750">MSGLMDQISGLGGKISEALGLGQNNDSQLSQKLNQLVHSSGGLGGMLGSAALGGVLGTLLSGKTGRRVAGGALMAGGTAAAGVMAWKYFQKWVDGNKAHATAAAGTDVVRPGVAQPVMRTDEVAAHKATAAEPNDSALLLLEAMVFAARADGHIDEAEKANITKAIESLFPNQDVSGVFNALLDKPLDPDDLAKRVHSHEQGCDLYRLSRMIITPDQYMERTYLDGLARALNLTLEERATLDKEAEEAQQSPQSA</sequence>
<organism evidence="1 2">
    <name type="scientific">Candidatus Bilophila faecipullorum</name>
    <dbReference type="NCBI Taxonomy" id="2838482"/>
    <lineage>
        <taxon>Bacteria</taxon>
        <taxon>Pseudomonadati</taxon>
        <taxon>Thermodesulfobacteriota</taxon>
        <taxon>Desulfovibrionia</taxon>
        <taxon>Desulfovibrionales</taxon>
        <taxon>Desulfovibrionaceae</taxon>
        <taxon>Bilophila</taxon>
    </lineage>
</organism>
<accession>A0A9D1R0W3</accession>
<comment type="caution">
    <text evidence="1">The sequence shown here is derived from an EMBL/GenBank/DDBJ whole genome shotgun (WGS) entry which is preliminary data.</text>
</comment>
<gene>
    <name evidence="1" type="ORF">H9874_07095</name>
</gene>
<dbReference type="Pfam" id="PF04391">
    <property type="entry name" value="DUF533"/>
    <property type="match status" value="1"/>
</dbReference>
<protein>
    <submittedName>
        <fullName evidence="1">Tellurite resistance TerB family protein</fullName>
    </submittedName>
</protein>
<dbReference type="CDD" id="cd07178">
    <property type="entry name" value="terB_like_YebE"/>
    <property type="match status" value="1"/>
</dbReference>
<reference evidence="1" key="1">
    <citation type="journal article" date="2021" name="PeerJ">
        <title>Extensive microbial diversity within the chicken gut microbiome revealed by metagenomics and culture.</title>
        <authorList>
            <person name="Gilroy R."/>
            <person name="Ravi A."/>
            <person name="Getino M."/>
            <person name="Pursley I."/>
            <person name="Horton D.L."/>
            <person name="Alikhan N.F."/>
            <person name="Baker D."/>
            <person name="Gharbi K."/>
            <person name="Hall N."/>
            <person name="Watson M."/>
            <person name="Adriaenssens E.M."/>
            <person name="Foster-Nyarko E."/>
            <person name="Jarju S."/>
            <person name="Secka A."/>
            <person name="Antonio M."/>
            <person name="Oren A."/>
            <person name="Chaudhuri R.R."/>
            <person name="La Ragione R."/>
            <person name="Hildebrand F."/>
            <person name="Pallen M.J."/>
        </authorList>
    </citation>
    <scope>NUCLEOTIDE SEQUENCE</scope>
    <source>
        <strain evidence="1">ChiSxjej5B17-1746</strain>
    </source>
</reference>
<dbReference type="Proteomes" id="UP000824264">
    <property type="component" value="Unassembled WGS sequence"/>
</dbReference>
<dbReference type="AlphaFoldDB" id="A0A9D1R0W3"/>
<reference evidence="1" key="2">
    <citation type="submission" date="2021-04" db="EMBL/GenBank/DDBJ databases">
        <authorList>
            <person name="Gilroy R."/>
        </authorList>
    </citation>
    <scope>NUCLEOTIDE SEQUENCE</scope>
    <source>
        <strain evidence="1">ChiSxjej5B17-1746</strain>
    </source>
</reference>
<name>A0A9D1R0W3_9BACT</name>
<evidence type="ECO:0000313" key="1">
    <source>
        <dbReference type="EMBL" id="HIW78894.1"/>
    </source>
</evidence>
<dbReference type="InterPro" id="IPR029024">
    <property type="entry name" value="TerB-like"/>
</dbReference>
<evidence type="ECO:0000313" key="2">
    <source>
        <dbReference type="Proteomes" id="UP000824264"/>
    </source>
</evidence>